<gene>
    <name evidence="1" type="ORF">UFOVP413_4</name>
</gene>
<name>A0A6J5MBD5_9CAUD</name>
<dbReference type="EMBL" id="LR796386">
    <property type="protein sequence ID" value="CAB4141019.1"/>
    <property type="molecule type" value="Genomic_DNA"/>
</dbReference>
<proteinExistence type="predicted"/>
<reference evidence="1" key="1">
    <citation type="submission" date="2020-04" db="EMBL/GenBank/DDBJ databases">
        <authorList>
            <person name="Chiriac C."/>
            <person name="Salcher M."/>
            <person name="Ghai R."/>
            <person name="Kavagutti S V."/>
        </authorList>
    </citation>
    <scope>NUCLEOTIDE SEQUENCE</scope>
</reference>
<sequence>MTDLIKLIQDDYFQLVAAVDDFLDGAPLSTNSLNPKTLAALKTMAHHAESYRHASISKSA</sequence>
<protein>
    <submittedName>
        <fullName evidence="1">Uncharacterized protein</fullName>
    </submittedName>
</protein>
<accession>A0A6J5MBD5</accession>
<organism evidence="1">
    <name type="scientific">uncultured Caudovirales phage</name>
    <dbReference type="NCBI Taxonomy" id="2100421"/>
    <lineage>
        <taxon>Viruses</taxon>
        <taxon>Duplodnaviria</taxon>
        <taxon>Heunggongvirae</taxon>
        <taxon>Uroviricota</taxon>
        <taxon>Caudoviricetes</taxon>
        <taxon>Peduoviridae</taxon>
        <taxon>Maltschvirus</taxon>
        <taxon>Maltschvirus maltsch</taxon>
    </lineage>
</organism>
<evidence type="ECO:0000313" key="1">
    <source>
        <dbReference type="EMBL" id="CAB4141019.1"/>
    </source>
</evidence>